<feature type="region of interest" description="Disordered" evidence="1">
    <location>
        <begin position="1"/>
        <end position="23"/>
    </location>
</feature>
<accession>A0AAP0I7F0</accession>
<feature type="compositionally biased region" description="Basic and acidic residues" evidence="1">
    <location>
        <begin position="8"/>
        <end position="19"/>
    </location>
</feature>
<dbReference type="Proteomes" id="UP001417504">
    <property type="component" value="Unassembled WGS sequence"/>
</dbReference>
<evidence type="ECO:0000313" key="3">
    <source>
        <dbReference type="Proteomes" id="UP001417504"/>
    </source>
</evidence>
<feature type="compositionally biased region" description="Basic residues" evidence="1">
    <location>
        <begin position="133"/>
        <end position="143"/>
    </location>
</feature>
<reference evidence="2 3" key="1">
    <citation type="submission" date="2024-01" db="EMBL/GenBank/DDBJ databases">
        <title>Genome assemblies of Stephania.</title>
        <authorList>
            <person name="Yang L."/>
        </authorList>
    </citation>
    <scope>NUCLEOTIDE SEQUENCE [LARGE SCALE GENOMIC DNA]</scope>
    <source>
        <strain evidence="2">QJT</strain>
        <tissue evidence="2">Leaf</tissue>
    </source>
</reference>
<gene>
    <name evidence="2" type="ORF">Sjap_018144</name>
</gene>
<feature type="region of interest" description="Disordered" evidence="1">
    <location>
        <begin position="302"/>
        <end position="323"/>
    </location>
</feature>
<feature type="region of interest" description="Disordered" evidence="1">
    <location>
        <begin position="127"/>
        <end position="159"/>
    </location>
</feature>
<comment type="caution">
    <text evidence="2">The sequence shown here is derived from an EMBL/GenBank/DDBJ whole genome shotgun (WGS) entry which is preliminary data.</text>
</comment>
<protein>
    <submittedName>
        <fullName evidence="2">Uncharacterized protein</fullName>
    </submittedName>
</protein>
<sequence>MHIPMSQEYKRSYRRRDASGDTPRFVCEPGSRVARHVAYGQIQNPISSSQKHPANKVDVTKAVAANKADVTKAEDLLKLMNEVVTCGIFMWEFLFLTVESLVVRGMDSLEKLEILFGGNAKFTATQLLEQREKKRKRGRRGRPRGKEPRGGESSGVDGVETEGYSIKQWLSSPNHTKIQIEIVIALSNNDIIKQRCLGVLQKDGVELDLEEERENRSGILKVSHLIKEPFLCLTTDLHSGKHKIDEPRNRSGMTLWSSSKGGSLPQPHGGQVLNIQTRFASSQLDGHCCNQGLVEDNIMTQEGSVPNESESESDGLHVDRWMA</sequence>
<organism evidence="2 3">
    <name type="scientific">Stephania japonica</name>
    <dbReference type="NCBI Taxonomy" id="461633"/>
    <lineage>
        <taxon>Eukaryota</taxon>
        <taxon>Viridiplantae</taxon>
        <taxon>Streptophyta</taxon>
        <taxon>Embryophyta</taxon>
        <taxon>Tracheophyta</taxon>
        <taxon>Spermatophyta</taxon>
        <taxon>Magnoliopsida</taxon>
        <taxon>Ranunculales</taxon>
        <taxon>Menispermaceae</taxon>
        <taxon>Menispermoideae</taxon>
        <taxon>Cissampelideae</taxon>
        <taxon>Stephania</taxon>
    </lineage>
</organism>
<feature type="compositionally biased region" description="Basic and acidic residues" evidence="1">
    <location>
        <begin position="314"/>
        <end position="323"/>
    </location>
</feature>
<evidence type="ECO:0000313" key="2">
    <source>
        <dbReference type="EMBL" id="KAK9110084.1"/>
    </source>
</evidence>
<keyword evidence="3" id="KW-1185">Reference proteome</keyword>
<dbReference type="EMBL" id="JBBNAE010000007">
    <property type="protein sequence ID" value="KAK9110084.1"/>
    <property type="molecule type" value="Genomic_DNA"/>
</dbReference>
<name>A0AAP0I7F0_9MAGN</name>
<dbReference type="AlphaFoldDB" id="A0AAP0I7F0"/>
<proteinExistence type="predicted"/>
<evidence type="ECO:0000256" key="1">
    <source>
        <dbReference type="SAM" id="MobiDB-lite"/>
    </source>
</evidence>